<sequence>MYTLEDIFQLSKQDIKEISNERFKNINQGRYLLAKKFYTENKLEYSDKILIYYFEIENNKDKNYFPEKLLKDPLKEISLLKEGLNKIEKICLQYISPSIGEGTSAIVFSPALGTLDYNFVSKVGFINDLTEEFKNIKILPEYINSYEIRLSKVPEVYKEQILSIIKSPFSDRLKKIKNFEKNEYYEEYKKYLNIIFGNFTDEELKDINDEEFVASLDTNLYQLKINYISGITVHNFILNNQHKEEFPDVICLDRDKVYKIQKISSKKLFPLIKALCNLFLLVKKMNKELIFHNDLHPNNLMYDGNEIILIDFERLTTGRKKLYPGNKNDQDSLIILMKILLLCGGMGNKFENFLKDNKIIKEYRINKNIFLFDGKELIEKLLECLD</sequence>
<evidence type="ECO:0000259" key="1">
    <source>
        <dbReference type="Pfam" id="PF01636"/>
    </source>
</evidence>
<protein>
    <recommendedName>
        <fullName evidence="1">Aminoglycoside phosphotransferase domain-containing protein</fullName>
    </recommendedName>
</protein>
<dbReference type="SUPFAM" id="SSF56112">
    <property type="entry name" value="Protein kinase-like (PK-like)"/>
    <property type="match status" value="1"/>
</dbReference>
<dbReference type="Pfam" id="PF01636">
    <property type="entry name" value="APH"/>
    <property type="match status" value="1"/>
</dbReference>
<dbReference type="AlphaFoldDB" id="A0A6C0AER4"/>
<dbReference type="InterPro" id="IPR002575">
    <property type="entry name" value="Aminoglycoside_PTrfase"/>
</dbReference>
<name>A0A6C0AER4_9ZZZZ</name>
<feature type="domain" description="Aminoglycoside phosphotransferase" evidence="1">
    <location>
        <begin position="287"/>
        <end position="318"/>
    </location>
</feature>
<accession>A0A6C0AER4</accession>
<reference evidence="2" key="1">
    <citation type="journal article" date="2020" name="Nature">
        <title>Giant virus diversity and host interactions through global metagenomics.</title>
        <authorList>
            <person name="Schulz F."/>
            <person name="Roux S."/>
            <person name="Paez-Espino D."/>
            <person name="Jungbluth S."/>
            <person name="Walsh D.A."/>
            <person name="Denef V.J."/>
            <person name="McMahon K.D."/>
            <person name="Konstantinidis K.T."/>
            <person name="Eloe-Fadrosh E.A."/>
            <person name="Kyrpides N.C."/>
            <person name="Woyke T."/>
        </authorList>
    </citation>
    <scope>NUCLEOTIDE SEQUENCE</scope>
    <source>
        <strain evidence="2">GVMAG-S-1021933-23</strain>
    </source>
</reference>
<organism evidence="2">
    <name type="scientific">viral metagenome</name>
    <dbReference type="NCBI Taxonomy" id="1070528"/>
    <lineage>
        <taxon>unclassified sequences</taxon>
        <taxon>metagenomes</taxon>
        <taxon>organismal metagenomes</taxon>
    </lineage>
</organism>
<dbReference type="Gene3D" id="1.10.510.10">
    <property type="entry name" value="Transferase(Phosphotransferase) domain 1"/>
    <property type="match status" value="1"/>
</dbReference>
<proteinExistence type="predicted"/>
<dbReference type="EMBL" id="MN740595">
    <property type="protein sequence ID" value="QHS78182.1"/>
    <property type="molecule type" value="Genomic_DNA"/>
</dbReference>
<evidence type="ECO:0000313" key="2">
    <source>
        <dbReference type="EMBL" id="QHS78182.1"/>
    </source>
</evidence>
<dbReference type="InterPro" id="IPR011009">
    <property type="entry name" value="Kinase-like_dom_sf"/>
</dbReference>